<feature type="chain" id="PRO_5002627819" description="TraD/TraG TraM recognition site domain-containing protein" evidence="1">
    <location>
        <begin position="21"/>
        <end position="146"/>
    </location>
</feature>
<dbReference type="RefSeq" id="WP_006934277.1">
    <property type="nucleotide sequence ID" value="NZ_AAUW01000006.1"/>
</dbReference>
<reference evidence="3 4" key="1">
    <citation type="submission" date="2006-05" db="EMBL/GenBank/DDBJ databases">
        <authorList>
            <person name="King G."/>
            <person name="Ferriera S."/>
            <person name="Johnson J."/>
            <person name="Kravitz S."/>
            <person name="Beeson K."/>
            <person name="Sutton G."/>
            <person name="Rogers Y.-H."/>
            <person name="Friedman R."/>
            <person name="Frazier M."/>
            <person name="Venter J.C."/>
        </authorList>
    </citation>
    <scope>NUCLEOTIDE SEQUENCE [LARGE SCALE GENOMIC DNA]</scope>
    <source>
        <strain evidence="4">ATCC 25650 / DSM 13394 / JCM 20685 / NBRC 16684 / NCIMB 2208 / IAM 12614 / B1</strain>
    </source>
</reference>
<evidence type="ECO:0000313" key="3">
    <source>
        <dbReference type="EMBL" id="EAV44484.1"/>
    </source>
</evidence>
<sequence length="146" mass="15966">MGAYTANVLGGLIVSSLAQAALSRAGIPETKRKQYFLYLDEFQSFTSTAIADMLSELRKYRLGLTLATQYSSRLEEPIREAIFGNVGTLLSFRLGASDATVVSRQFGANVPTPADLTKLPNFEMFLKLMVGSKQSKVFSAQSRNLS</sequence>
<dbReference type="OrthoDB" id="9806951at2"/>
<dbReference type="Proteomes" id="UP000004848">
    <property type="component" value="Unassembled WGS sequence"/>
</dbReference>
<dbReference type="eggNOG" id="COG0433">
    <property type="taxonomic scope" value="Bacteria"/>
</dbReference>
<dbReference type="Gene3D" id="3.40.50.300">
    <property type="entry name" value="P-loop containing nucleotide triphosphate hydrolases"/>
    <property type="match status" value="1"/>
</dbReference>
<organism evidence="3 4">
    <name type="scientific">Roseibium aggregatum (strain ATCC 25650 / DSM 13394 / JCM 20685 / NBRC 16684 / NCIMB 2208 / IAM 12614 / B1)</name>
    <name type="common">Stappia aggregata</name>
    <dbReference type="NCBI Taxonomy" id="384765"/>
    <lineage>
        <taxon>Bacteria</taxon>
        <taxon>Pseudomonadati</taxon>
        <taxon>Pseudomonadota</taxon>
        <taxon>Alphaproteobacteria</taxon>
        <taxon>Hyphomicrobiales</taxon>
        <taxon>Stappiaceae</taxon>
        <taxon>Roseibium</taxon>
    </lineage>
</organism>
<feature type="signal peptide" evidence="1">
    <location>
        <begin position="1"/>
        <end position="20"/>
    </location>
</feature>
<evidence type="ECO:0000256" key="1">
    <source>
        <dbReference type="SAM" id="SignalP"/>
    </source>
</evidence>
<dbReference type="Pfam" id="PF12696">
    <property type="entry name" value="TraG-D_C"/>
    <property type="match status" value="1"/>
</dbReference>
<dbReference type="EMBL" id="AAUW01000006">
    <property type="protein sequence ID" value="EAV44484.1"/>
    <property type="molecule type" value="Genomic_DNA"/>
</dbReference>
<dbReference type="InterPro" id="IPR027417">
    <property type="entry name" value="P-loop_NTPase"/>
</dbReference>
<proteinExistence type="predicted"/>
<name>A0NSF5_ROSAI</name>
<dbReference type="InterPro" id="IPR032689">
    <property type="entry name" value="TraG-D_C"/>
</dbReference>
<keyword evidence="1" id="KW-0732">Signal</keyword>
<evidence type="ECO:0000313" key="4">
    <source>
        <dbReference type="Proteomes" id="UP000004848"/>
    </source>
</evidence>
<dbReference type="AlphaFoldDB" id="A0NSF5"/>
<gene>
    <name evidence="3" type="ORF">SIAM614_04960</name>
</gene>
<feature type="domain" description="TraD/TraG TraM recognition site" evidence="2">
    <location>
        <begin position="37"/>
        <end position="107"/>
    </location>
</feature>
<dbReference type="GeneID" id="68846433"/>
<evidence type="ECO:0000259" key="2">
    <source>
        <dbReference type="Pfam" id="PF12696"/>
    </source>
</evidence>
<comment type="caution">
    <text evidence="3">The sequence shown here is derived from an EMBL/GenBank/DDBJ whole genome shotgun (WGS) entry which is preliminary data.</text>
</comment>
<accession>A0NSF5</accession>
<protein>
    <recommendedName>
        <fullName evidence="2">TraD/TraG TraM recognition site domain-containing protein</fullName>
    </recommendedName>
</protein>
<dbReference type="SUPFAM" id="SSF52540">
    <property type="entry name" value="P-loop containing nucleoside triphosphate hydrolases"/>
    <property type="match status" value="1"/>
</dbReference>